<accession>A0A1Y3PT21</accession>
<dbReference type="PIRSF" id="PIRSF018637">
    <property type="entry name" value="TrmK"/>
    <property type="match status" value="1"/>
</dbReference>
<dbReference type="GO" id="GO:0160105">
    <property type="term" value="F:tRNA (adenine(22)-N1)-methyltransferase activity"/>
    <property type="evidence" value="ECO:0007669"/>
    <property type="project" value="InterPro"/>
</dbReference>
<evidence type="ECO:0008006" key="3">
    <source>
        <dbReference type="Google" id="ProtNLM"/>
    </source>
</evidence>
<gene>
    <name evidence="1" type="ORF">BAA01_12710</name>
</gene>
<dbReference type="Gene3D" id="3.40.50.150">
    <property type="entry name" value="Vaccinia Virus protein VP39"/>
    <property type="match status" value="1"/>
</dbReference>
<dbReference type="PANTHER" id="PTHR38451:SF1">
    <property type="entry name" value="TRNA (ADENINE(22)-N(1))-METHYLTRANSFERASE"/>
    <property type="match status" value="1"/>
</dbReference>
<sequence>MKIKIHQERKHPLLSRRLCRIATQIPTGVPFADVGTDHAYLPISLVQSGHCPQAVAVEVREGPYQRALQAVQEAGLSDRIAVRLGDGLEPLAAGEVHSVVLAGMGGDLIRRLLTADPEKTVSFQRLILQPNMASHLVRKALLDQGWKLCEEQLVLDGDHLYEILTYEQGTEDSYQAAVQSLCHMRDLAFLKEDWFLLYLLGPRLLMKECLQETRKLQRGSLVFRRIAYETDKRRRILQGLSQARTFQQEKVSRVKEELRQLEVLSRCMHMLRQ</sequence>
<dbReference type="PANTHER" id="PTHR38451">
    <property type="entry name" value="TRNA (ADENINE(22)-N(1))-METHYLTRANSFERASE"/>
    <property type="match status" value="1"/>
</dbReference>
<dbReference type="Pfam" id="PF12847">
    <property type="entry name" value="Methyltransf_18"/>
    <property type="match status" value="1"/>
</dbReference>
<evidence type="ECO:0000313" key="2">
    <source>
        <dbReference type="Proteomes" id="UP000196475"/>
    </source>
</evidence>
<protein>
    <recommendedName>
        <fullName evidence="3">SAM-dependent methyltransferase</fullName>
    </recommendedName>
</protein>
<dbReference type="InterPro" id="IPR006901">
    <property type="entry name" value="TrmK"/>
</dbReference>
<organism evidence="1 2">
    <name type="scientific">Bacillus thermozeamaize</name>
    <dbReference type="NCBI Taxonomy" id="230954"/>
    <lineage>
        <taxon>Bacteria</taxon>
        <taxon>Bacillati</taxon>
        <taxon>Bacillota</taxon>
        <taxon>Bacilli</taxon>
        <taxon>Bacillales</taxon>
        <taxon>Bacillaceae</taxon>
        <taxon>Bacillus</taxon>
    </lineage>
</organism>
<name>A0A1Y3PT21_9BACI</name>
<dbReference type="SUPFAM" id="SSF53335">
    <property type="entry name" value="S-adenosyl-L-methionine-dependent methyltransferases"/>
    <property type="match status" value="1"/>
</dbReference>
<dbReference type="Proteomes" id="UP000196475">
    <property type="component" value="Unassembled WGS sequence"/>
</dbReference>
<dbReference type="AlphaFoldDB" id="A0A1Y3PT21"/>
<reference evidence="2" key="1">
    <citation type="submission" date="2016-06" db="EMBL/GenBank/DDBJ databases">
        <authorList>
            <person name="Nascimento L."/>
            <person name="Pereira R.V."/>
            <person name="Martins L.F."/>
            <person name="Quaggio R.B."/>
            <person name="Silva A.M."/>
            <person name="Setubal J.C."/>
        </authorList>
    </citation>
    <scope>NUCLEOTIDE SEQUENCE [LARGE SCALE GENOMIC DNA]</scope>
</reference>
<dbReference type="EMBL" id="LZRT01000075">
    <property type="protein sequence ID" value="OUM87459.1"/>
    <property type="molecule type" value="Genomic_DNA"/>
</dbReference>
<dbReference type="InterPro" id="IPR029063">
    <property type="entry name" value="SAM-dependent_MTases_sf"/>
</dbReference>
<evidence type="ECO:0000313" key="1">
    <source>
        <dbReference type="EMBL" id="OUM87459.1"/>
    </source>
</evidence>
<comment type="caution">
    <text evidence="1">The sequence shown here is derived from an EMBL/GenBank/DDBJ whole genome shotgun (WGS) entry which is preliminary data.</text>
</comment>
<proteinExistence type="predicted"/>